<dbReference type="AlphaFoldDB" id="A0A392TIT6"/>
<name>A0A392TIT6_9FABA</name>
<feature type="domain" description="GH18" evidence="1">
    <location>
        <begin position="1"/>
        <end position="58"/>
    </location>
</feature>
<evidence type="ECO:0000313" key="2">
    <source>
        <dbReference type="EMBL" id="MCI59835.1"/>
    </source>
</evidence>
<proteinExistence type="predicted"/>
<dbReference type="EMBL" id="LXQA010570786">
    <property type="protein sequence ID" value="MCI59835.1"/>
    <property type="molecule type" value="Genomic_DNA"/>
</dbReference>
<dbReference type="InterPro" id="IPR001223">
    <property type="entry name" value="Glyco_hydro18_cat"/>
</dbReference>
<sequence>MGLPAALSGGYITPHDLITKVLPHIKKTSNYGGIVLWDRFNDVGNNYSNQIKEHVKQSVLRFVTQVSKAIVG</sequence>
<accession>A0A392TIT6</accession>
<dbReference type="GO" id="GO:0005975">
    <property type="term" value="P:carbohydrate metabolic process"/>
    <property type="evidence" value="ECO:0007669"/>
    <property type="project" value="InterPro"/>
</dbReference>
<comment type="caution">
    <text evidence="2">The sequence shown here is derived from an EMBL/GenBank/DDBJ whole genome shotgun (WGS) entry which is preliminary data.</text>
</comment>
<evidence type="ECO:0000313" key="3">
    <source>
        <dbReference type="Proteomes" id="UP000265520"/>
    </source>
</evidence>
<dbReference type="SUPFAM" id="SSF51445">
    <property type="entry name" value="(Trans)glycosidases"/>
    <property type="match status" value="1"/>
</dbReference>
<dbReference type="GO" id="GO:0004568">
    <property type="term" value="F:chitinase activity"/>
    <property type="evidence" value="ECO:0007669"/>
    <property type="project" value="TreeGrafter"/>
</dbReference>
<feature type="non-terminal residue" evidence="2">
    <location>
        <position position="72"/>
    </location>
</feature>
<dbReference type="Gene3D" id="3.20.20.80">
    <property type="entry name" value="Glycosidases"/>
    <property type="match status" value="1"/>
</dbReference>
<reference evidence="2 3" key="1">
    <citation type="journal article" date="2018" name="Front. Plant Sci.">
        <title>Red Clover (Trifolium pratense) and Zigzag Clover (T. medium) - A Picture of Genomic Similarities and Differences.</title>
        <authorList>
            <person name="Dluhosova J."/>
            <person name="Istvanek J."/>
            <person name="Nedelnik J."/>
            <person name="Repkova J."/>
        </authorList>
    </citation>
    <scope>NUCLEOTIDE SEQUENCE [LARGE SCALE GENOMIC DNA]</scope>
    <source>
        <strain evidence="3">cv. 10/8</strain>
        <tissue evidence="2">Leaf</tissue>
    </source>
</reference>
<dbReference type="Proteomes" id="UP000265520">
    <property type="component" value="Unassembled WGS sequence"/>
</dbReference>
<dbReference type="InterPro" id="IPR017853">
    <property type="entry name" value="GH"/>
</dbReference>
<protein>
    <submittedName>
        <fullName evidence="2">Acidic endochitinase-like</fullName>
    </submittedName>
</protein>
<dbReference type="PROSITE" id="PS51910">
    <property type="entry name" value="GH18_2"/>
    <property type="match status" value="1"/>
</dbReference>
<keyword evidence="3" id="KW-1185">Reference proteome</keyword>
<dbReference type="GO" id="GO:0005576">
    <property type="term" value="C:extracellular region"/>
    <property type="evidence" value="ECO:0007669"/>
    <property type="project" value="TreeGrafter"/>
</dbReference>
<dbReference type="PANTHER" id="PTHR45708">
    <property type="entry name" value="ENDOCHITINASE"/>
    <property type="match status" value="1"/>
</dbReference>
<dbReference type="PANTHER" id="PTHR45708:SF31">
    <property type="entry name" value="III ACIDIC ENDOCHITINASE, PUTATIVE-RELATED"/>
    <property type="match status" value="1"/>
</dbReference>
<organism evidence="2 3">
    <name type="scientific">Trifolium medium</name>
    <dbReference type="NCBI Taxonomy" id="97028"/>
    <lineage>
        <taxon>Eukaryota</taxon>
        <taxon>Viridiplantae</taxon>
        <taxon>Streptophyta</taxon>
        <taxon>Embryophyta</taxon>
        <taxon>Tracheophyta</taxon>
        <taxon>Spermatophyta</taxon>
        <taxon>Magnoliopsida</taxon>
        <taxon>eudicotyledons</taxon>
        <taxon>Gunneridae</taxon>
        <taxon>Pentapetalae</taxon>
        <taxon>rosids</taxon>
        <taxon>fabids</taxon>
        <taxon>Fabales</taxon>
        <taxon>Fabaceae</taxon>
        <taxon>Papilionoideae</taxon>
        <taxon>50 kb inversion clade</taxon>
        <taxon>NPAAA clade</taxon>
        <taxon>Hologalegina</taxon>
        <taxon>IRL clade</taxon>
        <taxon>Trifolieae</taxon>
        <taxon>Trifolium</taxon>
    </lineage>
</organism>
<dbReference type="InterPro" id="IPR050542">
    <property type="entry name" value="Glycosyl_Hydrlase18_Chitinase"/>
</dbReference>
<evidence type="ECO:0000259" key="1">
    <source>
        <dbReference type="PROSITE" id="PS51910"/>
    </source>
</evidence>